<dbReference type="EMBL" id="JAIBOA010000033">
    <property type="protein sequence ID" value="MBW8487341.1"/>
    <property type="molecule type" value="Genomic_DNA"/>
</dbReference>
<evidence type="ECO:0000313" key="1">
    <source>
        <dbReference type="EMBL" id="MBW8487341.1"/>
    </source>
</evidence>
<comment type="caution">
    <text evidence="1">The sequence shown here is derived from an EMBL/GenBank/DDBJ whole genome shotgun (WGS) entry which is preliminary data.</text>
</comment>
<reference evidence="1 2" key="1">
    <citation type="submission" date="2021-07" db="EMBL/GenBank/DDBJ databases">
        <title>Actinomadura sp. PM05-2 isolated from lichen.</title>
        <authorList>
            <person name="Somphong A."/>
            <person name="Phongsopitanun W."/>
            <person name="Tanasupawat S."/>
            <person name="Peongsungnone V."/>
        </authorList>
    </citation>
    <scope>NUCLEOTIDE SEQUENCE [LARGE SCALE GENOMIC DNA]</scope>
    <source>
        <strain evidence="1 2">PM05-2</strain>
    </source>
</reference>
<dbReference type="Proteomes" id="UP000774570">
    <property type="component" value="Unassembled WGS sequence"/>
</dbReference>
<keyword evidence="2" id="KW-1185">Reference proteome</keyword>
<gene>
    <name evidence="1" type="ORF">K1Y72_33660</name>
</gene>
<protein>
    <submittedName>
        <fullName evidence="1">Uncharacterized protein</fullName>
    </submittedName>
</protein>
<name>A0ABS7G3P2_9ACTN</name>
<sequence>MEVEDHPARLAVLGLDVVALPDDQQDAAEIDRPISLDGGTWDVDDSAGIVGSLGALRGRPAGRSPRIR</sequence>
<dbReference type="RefSeq" id="WP_220170579.1">
    <property type="nucleotide sequence ID" value="NZ_JAIBOA010000033.1"/>
</dbReference>
<evidence type="ECO:0000313" key="2">
    <source>
        <dbReference type="Proteomes" id="UP000774570"/>
    </source>
</evidence>
<organism evidence="1 2">
    <name type="scientific">Actinomadura parmotrematis</name>
    <dbReference type="NCBI Taxonomy" id="2864039"/>
    <lineage>
        <taxon>Bacteria</taxon>
        <taxon>Bacillati</taxon>
        <taxon>Actinomycetota</taxon>
        <taxon>Actinomycetes</taxon>
        <taxon>Streptosporangiales</taxon>
        <taxon>Thermomonosporaceae</taxon>
        <taxon>Actinomadura</taxon>
    </lineage>
</organism>
<proteinExistence type="predicted"/>
<accession>A0ABS7G3P2</accession>